<dbReference type="AlphaFoldDB" id="A0A159Z6A4"/>
<reference evidence="1 2" key="1">
    <citation type="submission" date="2015-09" db="EMBL/GenBank/DDBJ databases">
        <title>Complete genome sequence of Defluviimonas alba cai42t isolated from an oilfield in Xinjiang.</title>
        <authorList>
            <person name="Geng S."/>
            <person name="Pan X."/>
            <person name="Wu X."/>
        </authorList>
    </citation>
    <scope>NUCLEOTIDE SEQUENCE [LARGE SCALE GENOMIC DNA]</scope>
    <source>
        <strain evidence="2">cai42</strain>
    </source>
</reference>
<proteinExistence type="predicted"/>
<name>A0A159Z6A4_9RHOB</name>
<dbReference type="EMBL" id="CP012661">
    <property type="protein sequence ID" value="AMY70857.1"/>
    <property type="molecule type" value="Genomic_DNA"/>
</dbReference>
<dbReference type="OrthoDB" id="5465469at2"/>
<evidence type="ECO:0000313" key="1">
    <source>
        <dbReference type="EMBL" id="AMY70857.1"/>
    </source>
</evidence>
<keyword evidence="2" id="KW-1185">Reference proteome</keyword>
<dbReference type="KEGG" id="daa:AKL17_3633"/>
<dbReference type="Proteomes" id="UP000076128">
    <property type="component" value="Chromosome"/>
</dbReference>
<gene>
    <name evidence="1" type="ORF">AKL17_3633</name>
</gene>
<dbReference type="InterPro" id="IPR029044">
    <property type="entry name" value="Nucleotide-diphossugar_trans"/>
</dbReference>
<dbReference type="STRING" id="1335048.AKL17_3633"/>
<evidence type="ECO:0000313" key="2">
    <source>
        <dbReference type="Proteomes" id="UP000076128"/>
    </source>
</evidence>
<accession>A0A159Z6A4</accession>
<dbReference type="SUPFAM" id="SSF53448">
    <property type="entry name" value="Nucleotide-diphospho-sugar transferases"/>
    <property type="match status" value="1"/>
</dbReference>
<dbReference type="CDD" id="cd00761">
    <property type="entry name" value="Glyco_tranf_GTA_type"/>
    <property type="match status" value="1"/>
</dbReference>
<sequence length="284" mass="32219">MYVITLSTIPPRFPFVGHTLRALLRQTKRAERIVLYIPRRYRRFPGYDGALPEVPPGVDVRVVEEDIGPATKVLFAAEEFRGSGLRLLYCDDDRLYQRDWAAKLLRAGRRHPDAAIAGWGFDLGLIGMTPGSDQPRFEPLERRPRDLRYRINRLRDKIAAFPDKPSGPGQPRRIFRSSGFADIAEGFGGVLVRPEFFTPEDRVIPPVMWAVDDIWLSGLMAMRGIPIWLEAGAERTRTDPNHEPDALNSAVIEGADRHQANRLCAAHMRERFGIWNGGRVARDI</sequence>
<evidence type="ECO:0008006" key="3">
    <source>
        <dbReference type="Google" id="ProtNLM"/>
    </source>
</evidence>
<organism evidence="1 2">
    <name type="scientific">Frigidibacter mobilis</name>
    <dbReference type="NCBI Taxonomy" id="1335048"/>
    <lineage>
        <taxon>Bacteria</taxon>
        <taxon>Pseudomonadati</taxon>
        <taxon>Pseudomonadota</taxon>
        <taxon>Alphaproteobacteria</taxon>
        <taxon>Rhodobacterales</taxon>
        <taxon>Paracoccaceae</taxon>
        <taxon>Frigidibacter</taxon>
    </lineage>
</organism>
<dbReference type="RefSeq" id="WP_066815539.1">
    <property type="nucleotide sequence ID" value="NZ_CP012661.1"/>
</dbReference>
<protein>
    <recommendedName>
        <fullName evidence="3">Glycosyltransferase family 2 protein</fullName>
    </recommendedName>
</protein>